<dbReference type="RefSeq" id="XP_067804869.1">
    <property type="nucleotide sequence ID" value="XM_067946078.1"/>
</dbReference>
<evidence type="ECO:0000256" key="2">
    <source>
        <dbReference type="SAM" id="Phobius"/>
    </source>
</evidence>
<dbReference type="GeneID" id="94335330"/>
<keyword evidence="4" id="KW-1185">Reference proteome</keyword>
<sequence length="333" mass="36258">MTGQHEDVYFKYSINAGNIHHADIFRIDTFTLNGQNYKCESDTKFMCGQFDTVIVYACKEDEKKFKPWLLQVIGKDFRGKSSNQTYTNYFFKSDNDENATWKNHEFTQSLNVASGSGSIQKNNSQEKDTLKKTFKALQPSDVSVALGYEYKNSSGSASEIQPKNLPSYLDSEDKKHKNGSNEHEVKSITAGSKLDSFEITIKRRPNTETESTLIYELKSGSTSQIKQKGSSITTDLTKSASTHQANESKEATQSGGSGGGLNSGTGEQGRSQASQESSSNSSSSSGTSEISTAPSEPSYQSKSSSNLTWIVGGTVIGSGGLIGVGVFIYKCIR</sequence>
<accession>A0AAD9UQM7</accession>
<dbReference type="KEGG" id="bdw:94335330"/>
<name>A0AAD9UQM7_9APIC</name>
<dbReference type="AlphaFoldDB" id="A0AAD9UQM7"/>
<dbReference type="EMBL" id="JALLKP010000001">
    <property type="protein sequence ID" value="KAK2198027.1"/>
    <property type="molecule type" value="Genomic_DNA"/>
</dbReference>
<comment type="caution">
    <text evidence="3">The sequence shown here is derived from an EMBL/GenBank/DDBJ whole genome shotgun (WGS) entry which is preliminary data.</text>
</comment>
<keyword evidence="2" id="KW-1133">Transmembrane helix</keyword>
<feature type="region of interest" description="Disordered" evidence="1">
    <location>
        <begin position="153"/>
        <end position="189"/>
    </location>
</feature>
<organism evidence="3 4">
    <name type="scientific">Babesia duncani</name>
    <dbReference type="NCBI Taxonomy" id="323732"/>
    <lineage>
        <taxon>Eukaryota</taxon>
        <taxon>Sar</taxon>
        <taxon>Alveolata</taxon>
        <taxon>Apicomplexa</taxon>
        <taxon>Aconoidasida</taxon>
        <taxon>Piroplasmida</taxon>
        <taxon>Babesiidae</taxon>
        <taxon>Babesia</taxon>
    </lineage>
</organism>
<protein>
    <submittedName>
        <fullName evidence="3">Uncharacterized protein</fullName>
    </submittedName>
</protein>
<gene>
    <name evidence="3" type="ORF">BdWA1_001032</name>
</gene>
<dbReference type="Proteomes" id="UP001214638">
    <property type="component" value="Unassembled WGS sequence"/>
</dbReference>
<feature type="region of interest" description="Disordered" evidence="1">
    <location>
        <begin position="224"/>
        <end position="304"/>
    </location>
</feature>
<feature type="compositionally biased region" description="Low complexity" evidence="1">
    <location>
        <begin position="268"/>
        <end position="304"/>
    </location>
</feature>
<feature type="transmembrane region" description="Helical" evidence="2">
    <location>
        <begin position="307"/>
        <end position="329"/>
    </location>
</feature>
<proteinExistence type="predicted"/>
<keyword evidence="2" id="KW-0812">Transmembrane</keyword>
<reference evidence="3" key="1">
    <citation type="journal article" date="2023" name="Nat. Microbiol.">
        <title>Babesia duncani multi-omics identifies virulence factors and drug targets.</title>
        <authorList>
            <person name="Singh P."/>
            <person name="Lonardi S."/>
            <person name="Liang Q."/>
            <person name="Vydyam P."/>
            <person name="Khabirova E."/>
            <person name="Fang T."/>
            <person name="Gihaz S."/>
            <person name="Thekkiniath J."/>
            <person name="Munshi M."/>
            <person name="Abel S."/>
            <person name="Ciampossin L."/>
            <person name="Batugedara G."/>
            <person name="Gupta M."/>
            <person name="Lu X.M."/>
            <person name="Lenz T."/>
            <person name="Chakravarty S."/>
            <person name="Cornillot E."/>
            <person name="Hu Y."/>
            <person name="Ma W."/>
            <person name="Gonzalez L.M."/>
            <person name="Sanchez S."/>
            <person name="Estrada K."/>
            <person name="Sanchez-Flores A."/>
            <person name="Montero E."/>
            <person name="Harb O.S."/>
            <person name="Le Roch K.G."/>
            <person name="Mamoun C.B."/>
        </authorList>
    </citation>
    <scope>NUCLEOTIDE SEQUENCE</scope>
    <source>
        <strain evidence="3">WA1</strain>
    </source>
</reference>
<evidence type="ECO:0000313" key="4">
    <source>
        <dbReference type="Proteomes" id="UP001214638"/>
    </source>
</evidence>
<feature type="compositionally biased region" description="Gly residues" evidence="1">
    <location>
        <begin position="255"/>
        <end position="267"/>
    </location>
</feature>
<evidence type="ECO:0000256" key="1">
    <source>
        <dbReference type="SAM" id="MobiDB-lite"/>
    </source>
</evidence>
<keyword evidence="2" id="KW-0472">Membrane</keyword>
<evidence type="ECO:0000313" key="3">
    <source>
        <dbReference type="EMBL" id="KAK2198027.1"/>
    </source>
</evidence>
<feature type="compositionally biased region" description="Polar residues" evidence="1">
    <location>
        <begin position="224"/>
        <end position="245"/>
    </location>
</feature>
<feature type="compositionally biased region" description="Basic and acidic residues" evidence="1">
    <location>
        <begin position="171"/>
        <end position="186"/>
    </location>
</feature>